<dbReference type="Proteomes" id="UP000192596">
    <property type="component" value="Unassembled WGS sequence"/>
</dbReference>
<keyword evidence="3" id="KW-1185">Reference proteome</keyword>
<dbReference type="OrthoDB" id="3353407at2759"/>
<accession>A0A1V8TS63</accession>
<keyword evidence="1" id="KW-1133">Transmembrane helix</keyword>
<gene>
    <name evidence="2" type="ORF">B0A48_01030</name>
</gene>
<dbReference type="PANTHER" id="PTHR36205:SF3">
    <property type="entry name" value="MAJOR FACILITATOR SUPERFAMILY TRANSPORTER"/>
    <property type="match status" value="1"/>
</dbReference>
<dbReference type="Pfam" id="PF11885">
    <property type="entry name" value="DUF3405"/>
    <property type="match status" value="1"/>
</dbReference>
<evidence type="ECO:0000313" key="3">
    <source>
        <dbReference type="Proteomes" id="UP000192596"/>
    </source>
</evidence>
<dbReference type="PANTHER" id="PTHR36205">
    <property type="entry name" value="CHROMOSOME 19, WHOLE GENOME SHOTGUN SEQUENCE"/>
    <property type="match status" value="1"/>
</dbReference>
<dbReference type="AlphaFoldDB" id="A0A1V8TS63"/>
<dbReference type="InterPro" id="IPR021822">
    <property type="entry name" value="DUF3405"/>
</dbReference>
<name>A0A1V8TS63_9PEZI</name>
<feature type="transmembrane region" description="Helical" evidence="1">
    <location>
        <begin position="62"/>
        <end position="83"/>
    </location>
</feature>
<dbReference type="EMBL" id="NAJO01000002">
    <property type="protein sequence ID" value="OQO14154.1"/>
    <property type="molecule type" value="Genomic_DNA"/>
</dbReference>
<evidence type="ECO:0008006" key="4">
    <source>
        <dbReference type="Google" id="ProtNLM"/>
    </source>
</evidence>
<protein>
    <recommendedName>
        <fullName evidence="4">Glycosyl transferase CAP10 domain-containing protein</fullName>
    </recommendedName>
</protein>
<organism evidence="2 3">
    <name type="scientific">Cryoendolithus antarcticus</name>
    <dbReference type="NCBI Taxonomy" id="1507870"/>
    <lineage>
        <taxon>Eukaryota</taxon>
        <taxon>Fungi</taxon>
        <taxon>Dikarya</taxon>
        <taxon>Ascomycota</taxon>
        <taxon>Pezizomycotina</taxon>
        <taxon>Dothideomycetes</taxon>
        <taxon>Dothideomycetidae</taxon>
        <taxon>Cladosporiales</taxon>
        <taxon>Cladosporiaceae</taxon>
        <taxon>Cryoendolithus</taxon>
    </lineage>
</organism>
<sequence>MPILSRVRNLIPRQLLDTSRFAYVSLPSNDQSRNGSPTTYSRFKWQAGDRIRIGRMSISRSVALAIAGLVFLLLFAIGGMRGLRRQQLADEPPQPFYWELYDRLNGYYNGVSMLVPVSEHVIENQYNQSHPPTEWNMRVIKQPPINPVPYSPYPDFTSREYLKQYHSVETCYLDAKEKVPAPDVYAYPALPKIFPEPLFGSYEELGIREDVCFDRFGRLGPYGYGYNESVPGALGVGDRSENAGSEQVFAKAEFTDYSKVDWGAAQKRCGEKNKARFAGSQATGKKRVKRQAFVLRTWTGYKYNAYQMLSLRAMVNELSLKSGGEFDVHFLVHVKNNSIPIWADKALYQQTLEENVPREFWNLSTLWSAQQMLAYYPAPFPDNFANMAGSSIHGVYRSAHFPLQWFSQEHPEYDFVWNWEMDVRYSGHYYEFHTKVGEWAARQPRKGLWERSARFWIPNHHGNYANFTAFVEAEVQSKDIPENDAEKNGPVPVWGPARNFTNRGMLPPPPGTTPPTTYEEDNYTWGVGEEADLLTFNPIFDPSMTNWVFSQDVTGYNRTLPIPPRRAAIVTVGRLSKRLLSVMHEETWRMKHHMFPEMFPAAMSFHHGLKAAYIPHPIYFDRDWETGYMDQVFNYPKEIWSSPFGWGENNLLGSTFYYNAGFSGALWRRWLGMAENGEGGRKWEEEGSGRMCLRGVLHHPVKREDGPVD</sequence>
<proteinExistence type="predicted"/>
<keyword evidence="1" id="KW-0472">Membrane</keyword>
<dbReference type="InParanoid" id="A0A1V8TS63"/>
<evidence type="ECO:0000256" key="1">
    <source>
        <dbReference type="SAM" id="Phobius"/>
    </source>
</evidence>
<evidence type="ECO:0000313" key="2">
    <source>
        <dbReference type="EMBL" id="OQO14154.1"/>
    </source>
</evidence>
<comment type="caution">
    <text evidence="2">The sequence shown here is derived from an EMBL/GenBank/DDBJ whole genome shotgun (WGS) entry which is preliminary data.</text>
</comment>
<reference evidence="3" key="1">
    <citation type="submission" date="2017-03" db="EMBL/GenBank/DDBJ databases">
        <title>Genomes of endolithic fungi from Antarctica.</title>
        <authorList>
            <person name="Coleine C."/>
            <person name="Masonjones S."/>
            <person name="Stajich J.E."/>
        </authorList>
    </citation>
    <scope>NUCLEOTIDE SEQUENCE [LARGE SCALE GENOMIC DNA]</scope>
    <source>
        <strain evidence="3">CCFEE 5527</strain>
    </source>
</reference>
<keyword evidence="1" id="KW-0812">Transmembrane</keyword>